<gene>
    <name evidence="2" type="ORF">R1flu_026969</name>
</gene>
<comment type="caution">
    <text evidence="2">The sequence shown here is derived from an EMBL/GenBank/DDBJ whole genome shotgun (WGS) entry which is preliminary data.</text>
</comment>
<keyword evidence="3" id="KW-1185">Reference proteome</keyword>
<dbReference type="Proteomes" id="UP001605036">
    <property type="component" value="Unassembled WGS sequence"/>
</dbReference>
<proteinExistence type="predicted"/>
<evidence type="ECO:0000313" key="2">
    <source>
        <dbReference type="EMBL" id="KAL2608396.1"/>
    </source>
</evidence>
<accession>A0ABD1XKH6</accession>
<protein>
    <submittedName>
        <fullName evidence="2">Uncharacterized protein</fullName>
    </submittedName>
</protein>
<dbReference type="AlphaFoldDB" id="A0ABD1XKH6"/>
<reference evidence="2 3" key="1">
    <citation type="submission" date="2024-09" db="EMBL/GenBank/DDBJ databases">
        <title>Chromosome-scale assembly of Riccia fluitans.</title>
        <authorList>
            <person name="Paukszto L."/>
            <person name="Sawicki J."/>
            <person name="Karawczyk K."/>
            <person name="Piernik-Szablinska J."/>
            <person name="Szczecinska M."/>
            <person name="Mazdziarz M."/>
        </authorList>
    </citation>
    <scope>NUCLEOTIDE SEQUENCE [LARGE SCALE GENOMIC DNA]</scope>
    <source>
        <strain evidence="2">Rf_01</strain>
        <tissue evidence="2">Aerial parts of the thallus</tissue>
    </source>
</reference>
<organism evidence="2 3">
    <name type="scientific">Riccia fluitans</name>
    <dbReference type="NCBI Taxonomy" id="41844"/>
    <lineage>
        <taxon>Eukaryota</taxon>
        <taxon>Viridiplantae</taxon>
        <taxon>Streptophyta</taxon>
        <taxon>Embryophyta</taxon>
        <taxon>Marchantiophyta</taxon>
        <taxon>Marchantiopsida</taxon>
        <taxon>Marchantiidae</taxon>
        <taxon>Marchantiales</taxon>
        <taxon>Ricciaceae</taxon>
        <taxon>Riccia</taxon>
    </lineage>
</organism>
<name>A0ABD1XKH6_9MARC</name>
<sequence>MERNVENNLNMENHTNQVLDSQTGLDGDSSAVWPIARIWAILDKFKEIKVVSKAAIAETESGSLEQRGQFLCVKSVAHTLNSQKTPLPFDLRYSYDFLFSCSGDRHRSITIGSSRWMLNC</sequence>
<evidence type="ECO:0000256" key="1">
    <source>
        <dbReference type="SAM" id="MobiDB-lite"/>
    </source>
</evidence>
<feature type="region of interest" description="Disordered" evidence="1">
    <location>
        <begin position="1"/>
        <end position="22"/>
    </location>
</feature>
<evidence type="ECO:0000313" key="3">
    <source>
        <dbReference type="Proteomes" id="UP001605036"/>
    </source>
</evidence>
<dbReference type="EMBL" id="JBHFFA010000008">
    <property type="protein sequence ID" value="KAL2608396.1"/>
    <property type="molecule type" value="Genomic_DNA"/>
</dbReference>